<evidence type="ECO:0000259" key="7">
    <source>
        <dbReference type="PROSITE" id="PS50850"/>
    </source>
</evidence>
<keyword evidence="2" id="KW-0813">Transport</keyword>
<evidence type="ECO:0000256" key="2">
    <source>
        <dbReference type="ARBA" id="ARBA00022448"/>
    </source>
</evidence>
<feature type="transmembrane region" description="Helical" evidence="6">
    <location>
        <begin position="101"/>
        <end position="125"/>
    </location>
</feature>
<keyword evidence="5 6" id="KW-0472">Membrane</keyword>
<dbReference type="Proteomes" id="UP000681041">
    <property type="component" value="Chromosome"/>
</dbReference>
<feature type="transmembrane region" description="Helical" evidence="6">
    <location>
        <begin position="166"/>
        <end position="186"/>
    </location>
</feature>
<name>A0A8T8K4H5_9EURY</name>
<feature type="transmembrane region" description="Helical" evidence="6">
    <location>
        <begin position="50"/>
        <end position="70"/>
    </location>
</feature>
<feature type="domain" description="Major facilitator superfamily (MFS) profile" evidence="7">
    <location>
        <begin position="12"/>
        <end position="505"/>
    </location>
</feature>
<dbReference type="Gene3D" id="1.20.1720.10">
    <property type="entry name" value="Multidrug resistance protein D"/>
    <property type="match status" value="1"/>
</dbReference>
<dbReference type="CDD" id="cd17321">
    <property type="entry name" value="MFS_MMR_MDR_like"/>
    <property type="match status" value="1"/>
</dbReference>
<evidence type="ECO:0000313" key="9">
    <source>
        <dbReference type="Proteomes" id="UP000681041"/>
    </source>
</evidence>
<feature type="transmembrane region" description="Helical" evidence="6">
    <location>
        <begin position="137"/>
        <end position="160"/>
    </location>
</feature>
<feature type="transmembrane region" description="Helical" evidence="6">
    <location>
        <begin position="292"/>
        <end position="317"/>
    </location>
</feature>
<reference evidence="8" key="1">
    <citation type="submission" date="2020-07" db="EMBL/GenBank/DDBJ databases">
        <title>Methanobacterium. sp. MethCan genome.</title>
        <authorList>
            <person name="Postec A."/>
            <person name="Quemeneur M."/>
        </authorList>
    </citation>
    <scope>NUCLEOTIDE SEQUENCE</scope>
    <source>
        <strain evidence="8">MethCAN</strain>
    </source>
</reference>
<accession>A0A8T8K4H5</accession>
<keyword evidence="9" id="KW-1185">Reference proteome</keyword>
<dbReference type="Pfam" id="PF07690">
    <property type="entry name" value="MFS_1"/>
    <property type="match status" value="1"/>
</dbReference>
<sequence length="524" mass="55683">MEKQVDNPGTVVLATLILVAAVANLNLSVANVALPSIGLAFDTSQIHLNLVAVGYSLGLAASVLWFGAIGDRHGRKLMLLAGTILAIPASILAGFAPTIEILILARIIGGLAAGMAFPTTLALIAALWTGYAQTRSIALWSGVGAAIASLGPIISGYLLLFRPWGSVFLITLPLAFIAILMSWKYIPSHVNETTAPVDNLGGLLSLIMLGTLVLAINLLPVPQELNLALILVVITLATGLFFIIRQKRVKNPLFDLKVASRRIFWVAATAGIIVFGSLMGAMYIGQQYLQNVLAYSTLEAGVAILPAVVFMVVVAPQSAKLVDSHGSRFTLLSGYFFCLLGFLTMLFLWKEGIPYWMVGLTYALIGIGVGLAGTPASHSLTGSVPVQRVGMASGTADLQRDLGGAIMTSIFGALLTAGYARSFAQEISGLPPEKEAQISASVVATLQKSFSSAQELARRYPEYATPIMNAAKNSFLAGEHWAHLAGILAILLGGALIFFMFPKKEEERELLQKYQAQDATFPEK</sequence>
<dbReference type="PROSITE" id="PS50850">
    <property type="entry name" value="MFS"/>
    <property type="match status" value="1"/>
</dbReference>
<dbReference type="KEGG" id="meme:HYG87_06575"/>
<dbReference type="GeneID" id="64820413"/>
<dbReference type="InterPro" id="IPR011701">
    <property type="entry name" value="MFS"/>
</dbReference>
<dbReference type="EMBL" id="CP058560">
    <property type="protein sequence ID" value="QUH23448.1"/>
    <property type="molecule type" value="Genomic_DNA"/>
</dbReference>
<dbReference type="RefSeq" id="WP_211532403.1">
    <property type="nucleotide sequence ID" value="NZ_CP058560.1"/>
</dbReference>
<evidence type="ECO:0000256" key="1">
    <source>
        <dbReference type="ARBA" id="ARBA00004141"/>
    </source>
</evidence>
<feature type="transmembrane region" description="Helical" evidence="6">
    <location>
        <begin position="225"/>
        <end position="244"/>
    </location>
</feature>
<feature type="transmembrane region" description="Helical" evidence="6">
    <location>
        <begin position="198"/>
        <end position="219"/>
    </location>
</feature>
<dbReference type="GO" id="GO:0022857">
    <property type="term" value="F:transmembrane transporter activity"/>
    <property type="evidence" value="ECO:0007669"/>
    <property type="project" value="InterPro"/>
</dbReference>
<evidence type="ECO:0000313" key="8">
    <source>
        <dbReference type="EMBL" id="QUH23448.1"/>
    </source>
</evidence>
<comment type="subcellular location">
    <subcellularLocation>
        <location evidence="1">Membrane</location>
        <topology evidence="1">Multi-pass membrane protein</topology>
    </subcellularLocation>
</comment>
<gene>
    <name evidence="8" type="ORF">HYG87_06575</name>
</gene>
<evidence type="ECO:0000256" key="6">
    <source>
        <dbReference type="SAM" id="Phobius"/>
    </source>
</evidence>
<feature type="transmembrane region" description="Helical" evidence="6">
    <location>
        <begin position="402"/>
        <end position="420"/>
    </location>
</feature>
<feature type="transmembrane region" description="Helical" evidence="6">
    <location>
        <begin position="481"/>
        <end position="501"/>
    </location>
</feature>
<dbReference type="SUPFAM" id="SSF103473">
    <property type="entry name" value="MFS general substrate transporter"/>
    <property type="match status" value="1"/>
</dbReference>
<feature type="transmembrane region" description="Helical" evidence="6">
    <location>
        <begin position="329"/>
        <end position="349"/>
    </location>
</feature>
<evidence type="ECO:0000256" key="5">
    <source>
        <dbReference type="ARBA" id="ARBA00023136"/>
    </source>
</evidence>
<dbReference type="GO" id="GO:0016020">
    <property type="term" value="C:membrane"/>
    <property type="evidence" value="ECO:0007669"/>
    <property type="project" value="UniProtKB-SubCell"/>
</dbReference>
<evidence type="ECO:0000256" key="4">
    <source>
        <dbReference type="ARBA" id="ARBA00022989"/>
    </source>
</evidence>
<feature type="transmembrane region" description="Helical" evidence="6">
    <location>
        <begin position="264"/>
        <end position="286"/>
    </location>
</feature>
<proteinExistence type="predicted"/>
<dbReference type="OrthoDB" id="117970at2157"/>
<feature type="transmembrane region" description="Helical" evidence="6">
    <location>
        <begin position="77"/>
        <end position="95"/>
    </location>
</feature>
<keyword evidence="3 6" id="KW-0812">Transmembrane</keyword>
<dbReference type="Gene3D" id="1.20.1250.20">
    <property type="entry name" value="MFS general substrate transporter like domains"/>
    <property type="match status" value="1"/>
</dbReference>
<dbReference type="AlphaFoldDB" id="A0A8T8K4H5"/>
<dbReference type="InterPro" id="IPR036259">
    <property type="entry name" value="MFS_trans_sf"/>
</dbReference>
<dbReference type="PANTHER" id="PTHR42718:SF9">
    <property type="entry name" value="MAJOR FACILITATOR SUPERFAMILY MULTIDRUG TRANSPORTER MFSC"/>
    <property type="match status" value="1"/>
</dbReference>
<dbReference type="InterPro" id="IPR020846">
    <property type="entry name" value="MFS_dom"/>
</dbReference>
<keyword evidence="4 6" id="KW-1133">Transmembrane helix</keyword>
<organism evidence="8 9">
    <name type="scientific">Methanobacterium alkalithermotolerans</name>
    <dbReference type="NCBI Taxonomy" id="2731220"/>
    <lineage>
        <taxon>Archaea</taxon>
        <taxon>Methanobacteriati</taxon>
        <taxon>Methanobacteriota</taxon>
        <taxon>Methanomada group</taxon>
        <taxon>Methanobacteria</taxon>
        <taxon>Methanobacteriales</taxon>
        <taxon>Methanobacteriaceae</taxon>
        <taxon>Methanobacterium</taxon>
    </lineage>
</organism>
<protein>
    <submittedName>
        <fullName evidence="8">MFS transporter</fullName>
    </submittedName>
</protein>
<dbReference type="PANTHER" id="PTHR42718">
    <property type="entry name" value="MAJOR FACILITATOR SUPERFAMILY MULTIDRUG TRANSPORTER MFSC"/>
    <property type="match status" value="1"/>
</dbReference>
<evidence type="ECO:0000256" key="3">
    <source>
        <dbReference type="ARBA" id="ARBA00022692"/>
    </source>
</evidence>
<feature type="transmembrane region" description="Helical" evidence="6">
    <location>
        <begin position="355"/>
        <end position="381"/>
    </location>
</feature>